<dbReference type="Proteomes" id="UP000325433">
    <property type="component" value="Unassembled WGS sequence"/>
</dbReference>
<gene>
    <name evidence="2" type="ORF">BDV41DRAFT_557621</name>
</gene>
<feature type="transmembrane region" description="Helical" evidence="1">
    <location>
        <begin position="49"/>
        <end position="69"/>
    </location>
</feature>
<keyword evidence="3" id="KW-1185">Reference proteome</keyword>
<evidence type="ECO:0008006" key="4">
    <source>
        <dbReference type="Google" id="ProtNLM"/>
    </source>
</evidence>
<reference evidence="3" key="1">
    <citation type="submission" date="2019-04" db="EMBL/GenBank/DDBJ databases">
        <title>Friends and foes A comparative genomics studyof 23 Aspergillus species from section Flavi.</title>
        <authorList>
            <consortium name="DOE Joint Genome Institute"/>
            <person name="Kjaerbolling I."/>
            <person name="Vesth T."/>
            <person name="Frisvad J.C."/>
            <person name="Nybo J.L."/>
            <person name="Theobald S."/>
            <person name="Kildgaard S."/>
            <person name="Isbrandt T."/>
            <person name="Kuo A."/>
            <person name="Sato A."/>
            <person name="Lyhne E.K."/>
            <person name="Kogle M.E."/>
            <person name="Wiebenga A."/>
            <person name="Kun R.S."/>
            <person name="Lubbers R.J."/>
            <person name="Makela M.R."/>
            <person name="Barry K."/>
            <person name="Chovatia M."/>
            <person name="Clum A."/>
            <person name="Daum C."/>
            <person name="Haridas S."/>
            <person name="He G."/>
            <person name="LaButti K."/>
            <person name="Lipzen A."/>
            <person name="Mondo S."/>
            <person name="Riley R."/>
            <person name="Salamov A."/>
            <person name="Simmons B.A."/>
            <person name="Magnuson J.K."/>
            <person name="Henrissat B."/>
            <person name="Mortensen U.H."/>
            <person name="Larsen T.O."/>
            <person name="Devries R.P."/>
            <person name="Grigoriev I.V."/>
            <person name="Machida M."/>
            <person name="Baker S.E."/>
            <person name="Andersen M.R."/>
        </authorList>
    </citation>
    <scope>NUCLEOTIDE SEQUENCE [LARGE SCALE GENOMIC DNA]</scope>
    <source>
        <strain evidence="3">CBS 130015</strain>
    </source>
</reference>
<keyword evidence="1" id="KW-0812">Transmembrane</keyword>
<name>A0A5N6VEU3_9EURO</name>
<evidence type="ECO:0000256" key="1">
    <source>
        <dbReference type="SAM" id="Phobius"/>
    </source>
</evidence>
<keyword evidence="1" id="KW-0472">Membrane</keyword>
<protein>
    <recommendedName>
        <fullName evidence="4">HMA domain-containing protein</fullName>
    </recommendedName>
</protein>
<sequence>MDGGTNRSLRGSGLDCGSCIAWVRSTLVHVHGLQNRLVQILGKKDRSFLLSYPVLYIFFQGLILFVVFLETKVSS</sequence>
<dbReference type="EMBL" id="ML738437">
    <property type="protein sequence ID" value="KAE8306666.1"/>
    <property type="molecule type" value="Genomic_DNA"/>
</dbReference>
<organism evidence="2 3">
    <name type="scientific">Aspergillus transmontanensis</name>
    <dbReference type="NCBI Taxonomy" id="1034304"/>
    <lineage>
        <taxon>Eukaryota</taxon>
        <taxon>Fungi</taxon>
        <taxon>Dikarya</taxon>
        <taxon>Ascomycota</taxon>
        <taxon>Pezizomycotina</taxon>
        <taxon>Eurotiomycetes</taxon>
        <taxon>Eurotiomycetidae</taxon>
        <taxon>Eurotiales</taxon>
        <taxon>Aspergillaceae</taxon>
        <taxon>Aspergillus</taxon>
        <taxon>Aspergillus subgen. Circumdati</taxon>
    </lineage>
</organism>
<proteinExistence type="predicted"/>
<evidence type="ECO:0000313" key="3">
    <source>
        <dbReference type="Proteomes" id="UP000325433"/>
    </source>
</evidence>
<dbReference type="AlphaFoldDB" id="A0A5N6VEU3"/>
<evidence type="ECO:0000313" key="2">
    <source>
        <dbReference type="EMBL" id="KAE8306666.1"/>
    </source>
</evidence>
<keyword evidence="1" id="KW-1133">Transmembrane helix</keyword>
<accession>A0A5N6VEU3</accession>